<dbReference type="EMBL" id="CP035232">
    <property type="protein sequence ID" value="QAT65717.1"/>
    <property type="molecule type" value="Genomic_DNA"/>
</dbReference>
<evidence type="ECO:0000313" key="3">
    <source>
        <dbReference type="Proteomes" id="UP000288675"/>
    </source>
</evidence>
<dbReference type="Proteomes" id="UP000288675">
    <property type="component" value="Chromosome"/>
</dbReference>
<gene>
    <name evidence="2" type="ORF">EQZ20_12935</name>
</gene>
<organism evidence="2 3">
    <name type="scientific">Bacillus glycinifermentans</name>
    <dbReference type="NCBI Taxonomy" id="1664069"/>
    <lineage>
        <taxon>Bacteria</taxon>
        <taxon>Bacillati</taxon>
        <taxon>Bacillota</taxon>
        <taxon>Bacilli</taxon>
        <taxon>Bacillales</taxon>
        <taxon>Bacillaceae</taxon>
        <taxon>Bacillus</taxon>
    </lineage>
</organism>
<name>A0AAJ3YYL9_9BACI</name>
<dbReference type="AlphaFoldDB" id="A0AAJ3YYL9"/>
<sequence>MNWKEICKRLARIMGPEKKISCVKTFPYVKSVFISFSFFALSPAVADAGKTSYHERKTRKGRVQMDSTIYDGRRTESVFYAPYTEKQALAAFRAGNAQAMLRLLHAAPGTDDINVLVNGFPLFQNAPYRELSSYVPIIAGICRIDVLKAGALRPPLLTVYYDIMPATHYTIAITGTLSKPFPFAMSDRVSIQDSKRSMRFVHLSPDAPALDLAVRKGPVLFANVSFANASHYIACPFEKTDLEIRAAGTETVLLNVPKAELSNGQPVTFYCLGFVNGYPSLEMKKHPDGAD</sequence>
<evidence type="ECO:0000259" key="1">
    <source>
        <dbReference type="Pfam" id="PF14344"/>
    </source>
</evidence>
<accession>A0AAJ3YYL9</accession>
<feature type="domain" description="DUF4397" evidence="1">
    <location>
        <begin position="99"/>
        <end position="212"/>
    </location>
</feature>
<protein>
    <submittedName>
        <fullName evidence="2">DUF4397 domain-containing protein</fullName>
    </submittedName>
</protein>
<proteinExistence type="predicted"/>
<dbReference type="InterPro" id="IPR025510">
    <property type="entry name" value="DUF4397"/>
</dbReference>
<reference evidence="2 3" key="1">
    <citation type="submission" date="2019-01" db="EMBL/GenBank/DDBJ databases">
        <title>Genome sequence of Bacillus glycinifermentans SRCM103574.</title>
        <authorList>
            <person name="Kong H.-J."/>
            <person name="Jeong S.-Y."/>
            <person name="Jeong D.-Y."/>
        </authorList>
    </citation>
    <scope>NUCLEOTIDE SEQUENCE [LARGE SCALE GENOMIC DNA]</scope>
    <source>
        <strain evidence="2 3">SRCM103574</strain>
    </source>
</reference>
<evidence type="ECO:0000313" key="2">
    <source>
        <dbReference type="EMBL" id="QAT65717.1"/>
    </source>
</evidence>
<dbReference type="Pfam" id="PF14344">
    <property type="entry name" value="DUF4397"/>
    <property type="match status" value="1"/>
</dbReference>